<keyword evidence="1" id="KW-0732">Signal</keyword>
<sequence length="92" mass="10303">MSLRLLQLTIALYSAIDVLAEELDLVTKMNLAVKEERYSDAGRETITIINQNSNHDSDDFVLSGDYDHHATGTTDLSRIFSIITSTPYEPLD</sequence>
<reference evidence="2 3" key="1">
    <citation type="submission" date="2022-01" db="EMBL/GenBank/DDBJ databases">
        <authorList>
            <person name="Xiong W."/>
            <person name="Schranz E."/>
        </authorList>
    </citation>
    <scope>NUCLEOTIDE SEQUENCE [LARGE SCALE GENOMIC DNA]</scope>
</reference>
<organism evidence="2 3">
    <name type="scientific">Lactuca virosa</name>
    <dbReference type="NCBI Taxonomy" id="75947"/>
    <lineage>
        <taxon>Eukaryota</taxon>
        <taxon>Viridiplantae</taxon>
        <taxon>Streptophyta</taxon>
        <taxon>Embryophyta</taxon>
        <taxon>Tracheophyta</taxon>
        <taxon>Spermatophyta</taxon>
        <taxon>Magnoliopsida</taxon>
        <taxon>eudicotyledons</taxon>
        <taxon>Gunneridae</taxon>
        <taxon>Pentapetalae</taxon>
        <taxon>asterids</taxon>
        <taxon>campanulids</taxon>
        <taxon>Asterales</taxon>
        <taxon>Asteraceae</taxon>
        <taxon>Cichorioideae</taxon>
        <taxon>Cichorieae</taxon>
        <taxon>Lactucinae</taxon>
        <taxon>Lactuca</taxon>
    </lineage>
</organism>
<name>A0AAU9NDH6_9ASTR</name>
<evidence type="ECO:0000256" key="1">
    <source>
        <dbReference type="SAM" id="SignalP"/>
    </source>
</evidence>
<keyword evidence="3" id="KW-1185">Reference proteome</keyword>
<feature type="signal peptide" evidence="1">
    <location>
        <begin position="1"/>
        <end position="20"/>
    </location>
</feature>
<feature type="chain" id="PRO_5044009593" evidence="1">
    <location>
        <begin position="21"/>
        <end position="92"/>
    </location>
</feature>
<protein>
    <submittedName>
        <fullName evidence="2">Uncharacterized protein</fullName>
    </submittedName>
</protein>
<accession>A0AAU9NDH6</accession>
<comment type="caution">
    <text evidence="2">The sequence shown here is derived from an EMBL/GenBank/DDBJ whole genome shotgun (WGS) entry which is preliminary data.</text>
</comment>
<evidence type="ECO:0000313" key="2">
    <source>
        <dbReference type="EMBL" id="CAH1433933.1"/>
    </source>
</evidence>
<dbReference type="AlphaFoldDB" id="A0AAU9NDH6"/>
<proteinExistence type="predicted"/>
<gene>
    <name evidence="2" type="ORF">LVIROSA_LOCUS20491</name>
</gene>
<evidence type="ECO:0000313" key="3">
    <source>
        <dbReference type="Proteomes" id="UP001157418"/>
    </source>
</evidence>
<dbReference type="EMBL" id="CAKMRJ010003334">
    <property type="protein sequence ID" value="CAH1433933.1"/>
    <property type="molecule type" value="Genomic_DNA"/>
</dbReference>
<dbReference type="Proteomes" id="UP001157418">
    <property type="component" value="Unassembled WGS sequence"/>
</dbReference>